<dbReference type="Pfam" id="PF13359">
    <property type="entry name" value="DDE_Tnp_4"/>
    <property type="match status" value="1"/>
</dbReference>
<feature type="signal peptide" evidence="3">
    <location>
        <begin position="1"/>
        <end position="29"/>
    </location>
</feature>
<comment type="cofactor">
    <cofactor evidence="1">
        <name>a divalent metal cation</name>
        <dbReference type="ChEBI" id="CHEBI:60240"/>
    </cofactor>
</comment>
<reference evidence="5" key="1">
    <citation type="submission" date="2013-11" db="EMBL/GenBank/DDBJ databases">
        <title>The Genome Sequence of Phytophthora parasitica IAC_01/95.</title>
        <authorList>
            <consortium name="The Broad Institute Genomics Platform"/>
            <person name="Russ C."/>
            <person name="Tyler B."/>
            <person name="Panabieres F."/>
            <person name="Shan W."/>
            <person name="Tripathy S."/>
            <person name="Grunwald N."/>
            <person name="Machado M."/>
            <person name="Johnson C.S."/>
            <person name="Arredondo F."/>
            <person name="Hong C."/>
            <person name="Coffey M."/>
            <person name="Young S.K."/>
            <person name="Zeng Q."/>
            <person name="Gargeya S."/>
            <person name="Fitzgerald M."/>
            <person name="Abouelleil A."/>
            <person name="Alvarado L."/>
            <person name="Chapman S.B."/>
            <person name="Gainer-Dewar J."/>
            <person name="Goldberg J."/>
            <person name="Griggs A."/>
            <person name="Gujja S."/>
            <person name="Hansen M."/>
            <person name="Howarth C."/>
            <person name="Imamovic A."/>
            <person name="Ireland A."/>
            <person name="Larimer J."/>
            <person name="McCowan C."/>
            <person name="Murphy C."/>
            <person name="Pearson M."/>
            <person name="Poon T.W."/>
            <person name="Priest M."/>
            <person name="Roberts A."/>
            <person name="Saif S."/>
            <person name="Shea T."/>
            <person name="Sykes S."/>
            <person name="Wortman J."/>
            <person name="Nusbaum C."/>
            <person name="Birren B."/>
        </authorList>
    </citation>
    <scope>NUCLEOTIDE SEQUENCE [LARGE SCALE GENOMIC DNA]</scope>
    <source>
        <strain evidence="5">IAC_01/95</strain>
    </source>
</reference>
<evidence type="ECO:0000256" key="2">
    <source>
        <dbReference type="ARBA" id="ARBA00022723"/>
    </source>
</evidence>
<feature type="domain" description="DDE Tnp4" evidence="4">
    <location>
        <begin position="95"/>
        <end position="245"/>
    </location>
</feature>
<dbReference type="Proteomes" id="UP000054532">
    <property type="component" value="Unassembled WGS sequence"/>
</dbReference>
<sequence>PRGGRPSRFRHHHQVLGLLLCYYVDSMHGSQLCLQFGAPPTTLSGAINAAEMALSRALAGFASARIAWPSLTRQKALSKLISMQQPLVSFTWGVLDGINYRIQRPSNTDIQNAHYNGWLHDIFVTGILCFSADGLIVWAKQICPGSWNDGGMSLEFQRRLMDPQLNPDFLFGVVAESAFPCADEMTGRILTPLKEGDLNRLLLSVREVAKLLSAAITSIHQAAEWGMGSIEKVYHRLLLHLPYNQDLRQRRLDNLFRLANYRVRSVGISEMRTAFMYGPEDRQFECEP</sequence>
<accession>W2MUF7</accession>
<evidence type="ECO:0000313" key="5">
    <source>
        <dbReference type="EMBL" id="ETM39134.1"/>
    </source>
</evidence>
<name>W2MUF7_PHYNI</name>
<gene>
    <name evidence="5" type="ORF">L914_14684</name>
</gene>
<evidence type="ECO:0000256" key="1">
    <source>
        <dbReference type="ARBA" id="ARBA00001968"/>
    </source>
</evidence>
<dbReference type="PANTHER" id="PTHR48471">
    <property type="entry name" value="DDE TNP4 DOMAIN-CONTAINING PROTEIN"/>
    <property type="match status" value="1"/>
</dbReference>
<dbReference type="PANTHER" id="PTHR48471:SF1">
    <property type="entry name" value="DDE TNP4 DOMAIN-CONTAINING PROTEIN"/>
    <property type="match status" value="1"/>
</dbReference>
<evidence type="ECO:0000256" key="3">
    <source>
        <dbReference type="SAM" id="SignalP"/>
    </source>
</evidence>
<keyword evidence="2" id="KW-0479">Metal-binding</keyword>
<dbReference type="VEuPathDB" id="FungiDB:PPTG_16507"/>
<dbReference type="InterPro" id="IPR027806">
    <property type="entry name" value="HARBI1_dom"/>
</dbReference>
<feature type="non-terminal residue" evidence="5">
    <location>
        <position position="1"/>
    </location>
</feature>
<dbReference type="EMBL" id="KI694708">
    <property type="protein sequence ID" value="ETM39134.1"/>
    <property type="molecule type" value="Genomic_DNA"/>
</dbReference>
<dbReference type="GO" id="GO:0046872">
    <property type="term" value="F:metal ion binding"/>
    <property type="evidence" value="ECO:0007669"/>
    <property type="project" value="UniProtKB-KW"/>
</dbReference>
<organism evidence="5">
    <name type="scientific">Phytophthora nicotianae</name>
    <name type="common">Potato buckeye rot agent</name>
    <name type="synonym">Phytophthora parasitica</name>
    <dbReference type="NCBI Taxonomy" id="4792"/>
    <lineage>
        <taxon>Eukaryota</taxon>
        <taxon>Sar</taxon>
        <taxon>Stramenopiles</taxon>
        <taxon>Oomycota</taxon>
        <taxon>Peronosporomycetes</taxon>
        <taxon>Peronosporales</taxon>
        <taxon>Peronosporaceae</taxon>
        <taxon>Phytophthora</taxon>
    </lineage>
</organism>
<keyword evidence="3" id="KW-0732">Signal</keyword>
<feature type="chain" id="PRO_5004820214" description="DDE Tnp4 domain-containing protein" evidence="3">
    <location>
        <begin position="30"/>
        <end position="288"/>
    </location>
</feature>
<dbReference type="AlphaFoldDB" id="W2MUF7"/>
<protein>
    <recommendedName>
        <fullName evidence="4">DDE Tnp4 domain-containing protein</fullName>
    </recommendedName>
</protein>
<evidence type="ECO:0000259" key="4">
    <source>
        <dbReference type="Pfam" id="PF13359"/>
    </source>
</evidence>
<proteinExistence type="predicted"/>